<sequence>MKSLENSKNSILTPMSAERLVAIGRVEEAGAGRIVVLAHNQTGAGVEELRDKRGLREKNLEAFARLEKIIFLGASPSGRVTDADAANVA</sequence>
<comment type="caution">
    <text evidence="1">The sequence shown here is derived from an EMBL/GenBank/DDBJ whole genome shotgun (WGS) entry which is preliminary data.</text>
</comment>
<dbReference type="EMBL" id="BGZK01000108">
    <property type="protein sequence ID" value="GBP19434.1"/>
    <property type="molecule type" value="Genomic_DNA"/>
</dbReference>
<dbReference type="AlphaFoldDB" id="A0A4C1U053"/>
<evidence type="ECO:0000313" key="2">
    <source>
        <dbReference type="Proteomes" id="UP000299102"/>
    </source>
</evidence>
<accession>A0A4C1U053</accession>
<proteinExistence type="predicted"/>
<evidence type="ECO:0000313" key="1">
    <source>
        <dbReference type="EMBL" id="GBP19434.1"/>
    </source>
</evidence>
<protein>
    <submittedName>
        <fullName evidence="1">Uncharacterized protein</fullName>
    </submittedName>
</protein>
<name>A0A4C1U053_EUMVA</name>
<reference evidence="1 2" key="1">
    <citation type="journal article" date="2019" name="Commun. Biol.">
        <title>The bagworm genome reveals a unique fibroin gene that provides high tensile strength.</title>
        <authorList>
            <person name="Kono N."/>
            <person name="Nakamura H."/>
            <person name="Ohtoshi R."/>
            <person name="Tomita M."/>
            <person name="Numata K."/>
            <person name="Arakawa K."/>
        </authorList>
    </citation>
    <scope>NUCLEOTIDE SEQUENCE [LARGE SCALE GENOMIC DNA]</scope>
</reference>
<organism evidence="1 2">
    <name type="scientific">Eumeta variegata</name>
    <name type="common">Bagworm moth</name>
    <name type="synonym">Eumeta japonica</name>
    <dbReference type="NCBI Taxonomy" id="151549"/>
    <lineage>
        <taxon>Eukaryota</taxon>
        <taxon>Metazoa</taxon>
        <taxon>Ecdysozoa</taxon>
        <taxon>Arthropoda</taxon>
        <taxon>Hexapoda</taxon>
        <taxon>Insecta</taxon>
        <taxon>Pterygota</taxon>
        <taxon>Neoptera</taxon>
        <taxon>Endopterygota</taxon>
        <taxon>Lepidoptera</taxon>
        <taxon>Glossata</taxon>
        <taxon>Ditrysia</taxon>
        <taxon>Tineoidea</taxon>
        <taxon>Psychidae</taxon>
        <taxon>Oiketicinae</taxon>
        <taxon>Eumeta</taxon>
    </lineage>
</organism>
<dbReference type="Proteomes" id="UP000299102">
    <property type="component" value="Unassembled WGS sequence"/>
</dbReference>
<gene>
    <name evidence="1" type="ORF">EVAR_15782_1</name>
</gene>
<keyword evidence="2" id="KW-1185">Reference proteome</keyword>